<dbReference type="OrthoDB" id="5471384at2"/>
<keyword evidence="2" id="KW-1185">Reference proteome</keyword>
<dbReference type="PROSITE" id="PS51257">
    <property type="entry name" value="PROKAR_LIPOPROTEIN"/>
    <property type="match status" value="1"/>
</dbReference>
<name>A0A1G9FHU3_9BACT</name>
<dbReference type="AlphaFoldDB" id="A0A1G9FHU3"/>
<dbReference type="EMBL" id="FNGA01000002">
    <property type="protein sequence ID" value="SDK87970.1"/>
    <property type="molecule type" value="Genomic_DNA"/>
</dbReference>
<protein>
    <recommendedName>
        <fullName evidence="3">Lipoprotein</fullName>
    </recommendedName>
</protein>
<reference evidence="2" key="1">
    <citation type="submission" date="2016-10" db="EMBL/GenBank/DDBJ databases">
        <authorList>
            <person name="Varghese N."/>
            <person name="Submissions S."/>
        </authorList>
    </citation>
    <scope>NUCLEOTIDE SEQUENCE [LARGE SCALE GENOMIC DNA]</scope>
    <source>
        <strain evidence="2">DSM 16995</strain>
    </source>
</reference>
<proteinExistence type="predicted"/>
<evidence type="ECO:0000313" key="1">
    <source>
        <dbReference type="EMBL" id="SDK87970.1"/>
    </source>
</evidence>
<sequence length="164" mass="18438">MRLDMKKVSGILLALVVLMSAGCAHLDVSHLSRKAWQLESPSSVSMEFMKFDYQVIPRKDSFGVRGTAFIKKANVPSWAQWIGELWIQGYLSDEDGTVLAQGIQVFSPEKLEEGLGVPFDFELKPEQLDSGQLFISFGYRLVLLKEKQDETSPPFMAIERAVSH</sequence>
<gene>
    <name evidence="1" type="ORF">SAMN05660337_1547</name>
</gene>
<dbReference type="Proteomes" id="UP000199053">
    <property type="component" value="Unassembled WGS sequence"/>
</dbReference>
<dbReference type="STRING" id="246191.SAMN05660337_1547"/>
<dbReference type="RefSeq" id="WP_092159826.1">
    <property type="nucleotide sequence ID" value="NZ_FNGA01000002.1"/>
</dbReference>
<organism evidence="1 2">
    <name type="scientific">Maridesulfovibrio ferrireducens</name>
    <dbReference type="NCBI Taxonomy" id="246191"/>
    <lineage>
        <taxon>Bacteria</taxon>
        <taxon>Pseudomonadati</taxon>
        <taxon>Thermodesulfobacteriota</taxon>
        <taxon>Desulfovibrionia</taxon>
        <taxon>Desulfovibrionales</taxon>
        <taxon>Desulfovibrionaceae</taxon>
        <taxon>Maridesulfovibrio</taxon>
    </lineage>
</organism>
<accession>A0A1G9FHU3</accession>
<evidence type="ECO:0008006" key="3">
    <source>
        <dbReference type="Google" id="ProtNLM"/>
    </source>
</evidence>
<evidence type="ECO:0000313" key="2">
    <source>
        <dbReference type="Proteomes" id="UP000199053"/>
    </source>
</evidence>